<dbReference type="EMBL" id="CM043788">
    <property type="protein sequence ID" value="KAI4828768.1"/>
    <property type="molecule type" value="Genomic_DNA"/>
</dbReference>
<dbReference type="Proteomes" id="UP001057452">
    <property type="component" value="Chromosome 4"/>
</dbReference>
<gene>
    <name evidence="1" type="ORF">KUCAC02_022844</name>
</gene>
<sequence>MPFLLGFKSVTWNFSEKAHGKGAPDGVGATVKRLADTAVQRGKYLQTPEDVYDFRIKQKSTVNFSWISEEDIEKFDEKVPEVVPAVKGTMKLHQVISTKPATILYRDISCFCSRPAAICKCYNPSTVDFRNVSEVPEPPRLNQRGKFIVVNYEGKPFVGQIVQVVGDEIEVSCMKQLSAKNVFTWPHPPDLLFYYESDVLFMISEPEPVNSRHSQLTTEDWKKFQTQSQAV</sequence>
<accession>A0ACB9XN72</accession>
<name>A0ACB9XN72_CHAAC</name>
<reference evidence="1" key="1">
    <citation type="submission" date="2022-05" db="EMBL/GenBank/DDBJ databases">
        <title>Chromosome-level genome of Chaenocephalus aceratus.</title>
        <authorList>
            <person name="Park H."/>
        </authorList>
    </citation>
    <scope>NUCLEOTIDE SEQUENCE</scope>
    <source>
        <strain evidence="1">KU_202001</strain>
    </source>
</reference>
<keyword evidence="2" id="KW-1185">Reference proteome</keyword>
<evidence type="ECO:0000313" key="2">
    <source>
        <dbReference type="Proteomes" id="UP001057452"/>
    </source>
</evidence>
<comment type="caution">
    <text evidence="1">The sequence shown here is derived from an EMBL/GenBank/DDBJ whole genome shotgun (WGS) entry which is preliminary data.</text>
</comment>
<proteinExistence type="predicted"/>
<protein>
    <submittedName>
        <fullName evidence="1">Uncharacterized protein</fullName>
    </submittedName>
</protein>
<evidence type="ECO:0000313" key="1">
    <source>
        <dbReference type="EMBL" id="KAI4828768.1"/>
    </source>
</evidence>
<organism evidence="1 2">
    <name type="scientific">Chaenocephalus aceratus</name>
    <name type="common">Blackfin icefish</name>
    <name type="synonym">Chaenichthys aceratus</name>
    <dbReference type="NCBI Taxonomy" id="36190"/>
    <lineage>
        <taxon>Eukaryota</taxon>
        <taxon>Metazoa</taxon>
        <taxon>Chordata</taxon>
        <taxon>Craniata</taxon>
        <taxon>Vertebrata</taxon>
        <taxon>Euteleostomi</taxon>
        <taxon>Actinopterygii</taxon>
        <taxon>Neopterygii</taxon>
        <taxon>Teleostei</taxon>
        <taxon>Neoteleostei</taxon>
        <taxon>Acanthomorphata</taxon>
        <taxon>Eupercaria</taxon>
        <taxon>Perciformes</taxon>
        <taxon>Notothenioidei</taxon>
        <taxon>Channichthyidae</taxon>
        <taxon>Chaenocephalus</taxon>
    </lineage>
</organism>